<accession>A0A5S4H566</accession>
<comment type="caution">
    <text evidence="2">The sequence shown here is derived from an EMBL/GenBank/DDBJ whole genome shotgun (WGS) entry which is preliminary data.</text>
</comment>
<dbReference type="OrthoDB" id="583768at2"/>
<organism evidence="2 3">
    <name type="scientific">Actinomadura geliboluensis</name>
    <dbReference type="NCBI Taxonomy" id="882440"/>
    <lineage>
        <taxon>Bacteria</taxon>
        <taxon>Bacillati</taxon>
        <taxon>Actinomycetota</taxon>
        <taxon>Actinomycetes</taxon>
        <taxon>Streptosporangiales</taxon>
        <taxon>Thermomonosporaceae</taxon>
        <taxon>Actinomadura</taxon>
    </lineage>
</organism>
<evidence type="ECO:0000259" key="1">
    <source>
        <dbReference type="Pfam" id="PF13471"/>
    </source>
</evidence>
<dbReference type="RefSeq" id="WP_138636235.1">
    <property type="nucleotide sequence ID" value="NZ_VCKZ01000058.1"/>
</dbReference>
<dbReference type="AlphaFoldDB" id="A0A5S4H566"/>
<dbReference type="NCBIfam" id="NF033537">
    <property type="entry name" value="lasso_biosyn_B2"/>
    <property type="match status" value="1"/>
</dbReference>
<dbReference type="Proteomes" id="UP000305238">
    <property type="component" value="Unassembled WGS sequence"/>
</dbReference>
<protein>
    <submittedName>
        <fullName evidence="2">Lasso peptide biosynthesis B2 protein</fullName>
    </submittedName>
</protein>
<sequence>MTVPSALRRPAGVPPARRAAARAAVLLARLLALLPPGRIRAVLGVLRRGARPARRDQALAARDAVRAVSLACLGPRGCLPRSLATVLLCRMGGGWPTWCAGVRTLPPFGAHAWVEAEGRPVGEDVPDGYLTPLIIVPPPGAERRAR</sequence>
<dbReference type="InterPro" id="IPR032708">
    <property type="entry name" value="McjB_C"/>
</dbReference>
<feature type="domain" description="Microcin J25-processing protein McjB C-terminal" evidence="1">
    <location>
        <begin position="24"/>
        <end position="130"/>
    </location>
</feature>
<proteinExistence type="predicted"/>
<reference evidence="2 3" key="1">
    <citation type="submission" date="2019-05" db="EMBL/GenBank/DDBJ databases">
        <title>Draft genome sequence of Actinomadura geliboluensis A8036.</title>
        <authorList>
            <person name="Saricaoglu S."/>
            <person name="Isik K."/>
        </authorList>
    </citation>
    <scope>NUCLEOTIDE SEQUENCE [LARGE SCALE GENOMIC DNA]</scope>
    <source>
        <strain evidence="2 3">A8036</strain>
    </source>
</reference>
<name>A0A5S4H566_9ACTN</name>
<dbReference type="Pfam" id="PF13471">
    <property type="entry name" value="Transglut_core3"/>
    <property type="match status" value="1"/>
</dbReference>
<gene>
    <name evidence="2" type="ORF">ETD96_11055</name>
</gene>
<evidence type="ECO:0000313" key="3">
    <source>
        <dbReference type="Proteomes" id="UP000305238"/>
    </source>
</evidence>
<dbReference type="EMBL" id="VCKZ01000058">
    <property type="protein sequence ID" value="TMR40378.1"/>
    <property type="molecule type" value="Genomic_DNA"/>
</dbReference>
<evidence type="ECO:0000313" key="2">
    <source>
        <dbReference type="EMBL" id="TMR40378.1"/>
    </source>
</evidence>
<keyword evidence="3" id="KW-1185">Reference proteome</keyword>
<dbReference type="InterPro" id="IPR053521">
    <property type="entry name" value="McjB-like"/>
</dbReference>